<dbReference type="AlphaFoldDB" id="A0A0H4XAN9"/>
<evidence type="ECO:0000313" key="3">
    <source>
        <dbReference type="Proteomes" id="UP000009026"/>
    </source>
</evidence>
<accession>A0A0H4XAN9</accession>
<reference evidence="2 3" key="1">
    <citation type="journal article" date="2016" name="PLoS ONE">
        <title>Complete Genome Sequence and Comparative Genomics of a Novel Myxobacterium Myxococcus hansupus.</title>
        <authorList>
            <person name="Sharma G."/>
            <person name="Narwani T."/>
            <person name="Subramanian S."/>
        </authorList>
    </citation>
    <scope>NUCLEOTIDE SEQUENCE [LARGE SCALE GENOMIC DNA]</scope>
    <source>
        <strain evidence="3">mixupus</strain>
    </source>
</reference>
<dbReference type="KEGG" id="mym:A176_007657"/>
<dbReference type="PATRIC" id="fig|1297742.4.peg.7793"/>
<evidence type="ECO:0000256" key="1">
    <source>
        <dbReference type="SAM" id="MobiDB-lite"/>
    </source>
</evidence>
<organism evidence="2 3">
    <name type="scientific">Pseudomyxococcus hansupus</name>
    <dbReference type="NCBI Taxonomy" id="1297742"/>
    <lineage>
        <taxon>Bacteria</taxon>
        <taxon>Pseudomonadati</taxon>
        <taxon>Myxococcota</taxon>
        <taxon>Myxococcia</taxon>
        <taxon>Myxococcales</taxon>
        <taxon>Cystobacterineae</taxon>
        <taxon>Myxococcaceae</taxon>
        <taxon>Pseudomyxococcus</taxon>
    </lineage>
</organism>
<gene>
    <name evidence="2" type="ORF">A176_007657</name>
</gene>
<keyword evidence="3" id="KW-1185">Reference proteome</keyword>
<feature type="region of interest" description="Disordered" evidence="1">
    <location>
        <begin position="1"/>
        <end position="41"/>
    </location>
</feature>
<feature type="compositionally biased region" description="Basic and acidic residues" evidence="1">
    <location>
        <begin position="1"/>
        <end position="10"/>
    </location>
</feature>
<protein>
    <submittedName>
        <fullName evidence="2">Uncharacterized protein</fullName>
    </submittedName>
</protein>
<dbReference type="EMBL" id="CP012109">
    <property type="protein sequence ID" value="AKQ70745.1"/>
    <property type="molecule type" value="Genomic_DNA"/>
</dbReference>
<evidence type="ECO:0000313" key="2">
    <source>
        <dbReference type="EMBL" id="AKQ70745.1"/>
    </source>
</evidence>
<proteinExistence type="predicted"/>
<sequence length="41" mass="4432">MRDTGHHAETLRPLADAARSPSGARRGSKGANRLWPPSPPR</sequence>
<name>A0A0H4XAN9_9BACT</name>
<dbReference type="Proteomes" id="UP000009026">
    <property type="component" value="Chromosome"/>
</dbReference>